<dbReference type="Pfam" id="PF00436">
    <property type="entry name" value="SSB"/>
    <property type="match status" value="1"/>
</dbReference>
<keyword evidence="1 2" id="KW-0238">DNA-binding</keyword>
<dbReference type="GO" id="GO:0003697">
    <property type="term" value="F:single-stranded DNA binding"/>
    <property type="evidence" value="ECO:0007669"/>
    <property type="project" value="UniProtKB-UniRule"/>
</dbReference>
<dbReference type="PANTHER" id="PTHR10302">
    <property type="entry name" value="SINGLE-STRANDED DNA-BINDING PROTEIN"/>
    <property type="match status" value="1"/>
</dbReference>
<dbReference type="EMBL" id="MFYX01000067">
    <property type="protein sequence ID" value="OGK04649.1"/>
    <property type="molecule type" value="Genomic_DNA"/>
</dbReference>
<dbReference type="Proteomes" id="UP000179243">
    <property type="component" value="Unassembled WGS sequence"/>
</dbReference>
<dbReference type="GO" id="GO:0009295">
    <property type="term" value="C:nucleoid"/>
    <property type="evidence" value="ECO:0007669"/>
    <property type="project" value="TreeGrafter"/>
</dbReference>
<comment type="caution">
    <text evidence="2">Lacks conserved residue(s) required for the propagation of feature annotation.</text>
</comment>
<gene>
    <name evidence="5" type="ORF">A2519_20955</name>
</gene>
<comment type="caution">
    <text evidence="5">The sequence shown here is derived from an EMBL/GenBank/DDBJ whole genome shotgun (WGS) entry which is preliminary data.</text>
</comment>
<evidence type="ECO:0000256" key="1">
    <source>
        <dbReference type="ARBA" id="ARBA00023125"/>
    </source>
</evidence>
<dbReference type="InterPro" id="IPR000424">
    <property type="entry name" value="Primosome_PriB/ssb"/>
</dbReference>
<dbReference type="CDD" id="cd04496">
    <property type="entry name" value="SSB_OBF"/>
    <property type="match status" value="1"/>
</dbReference>
<proteinExistence type="inferred from homology"/>
<feature type="region of interest" description="Disordered" evidence="4">
    <location>
        <begin position="119"/>
        <end position="158"/>
    </location>
</feature>
<dbReference type="InterPro" id="IPR012340">
    <property type="entry name" value="NA-bd_OB-fold"/>
</dbReference>
<protein>
    <recommendedName>
        <fullName evidence="2 3">Single-stranded DNA-binding protein</fullName>
        <shortName evidence="2">SSB</shortName>
    </recommendedName>
</protein>
<evidence type="ECO:0000256" key="3">
    <source>
        <dbReference type="RuleBase" id="RU000524"/>
    </source>
</evidence>
<dbReference type="Gene3D" id="2.40.50.140">
    <property type="entry name" value="Nucleic acid-binding proteins"/>
    <property type="match status" value="1"/>
</dbReference>
<dbReference type="AlphaFoldDB" id="A0A1F7FD92"/>
<organism evidence="5 6">
    <name type="scientific">Candidatus Raymondbacteria bacterium RIFOXYD12_FULL_49_13</name>
    <dbReference type="NCBI Taxonomy" id="1817890"/>
    <lineage>
        <taxon>Bacteria</taxon>
        <taxon>Raymondiibacteriota</taxon>
    </lineage>
</organism>
<evidence type="ECO:0000313" key="6">
    <source>
        <dbReference type="Proteomes" id="UP000179243"/>
    </source>
</evidence>
<dbReference type="InterPro" id="IPR011344">
    <property type="entry name" value="ssDNA-bd"/>
</dbReference>
<dbReference type="SUPFAM" id="SSF50249">
    <property type="entry name" value="Nucleic acid-binding proteins"/>
    <property type="match status" value="1"/>
</dbReference>
<accession>A0A1F7FD92</accession>
<dbReference type="PANTHER" id="PTHR10302:SF27">
    <property type="entry name" value="SINGLE-STRANDED DNA-BINDING PROTEIN"/>
    <property type="match status" value="1"/>
</dbReference>
<comment type="subunit">
    <text evidence="2">Homotetramer.</text>
</comment>
<reference evidence="5 6" key="1">
    <citation type="journal article" date="2016" name="Nat. Commun.">
        <title>Thousands of microbial genomes shed light on interconnected biogeochemical processes in an aquifer system.</title>
        <authorList>
            <person name="Anantharaman K."/>
            <person name="Brown C.T."/>
            <person name="Hug L.A."/>
            <person name="Sharon I."/>
            <person name="Castelle C.J."/>
            <person name="Probst A.J."/>
            <person name="Thomas B.C."/>
            <person name="Singh A."/>
            <person name="Wilkins M.J."/>
            <person name="Karaoz U."/>
            <person name="Brodie E.L."/>
            <person name="Williams K.H."/>
            <person name="Hubbard S.S."/>
            <person name="Banfield J.F."/>
        </authorList>
    </citation>
    <scope>NUCLEOTIDE SEQUENCE [LARGE SCALE GENOMIC DNA]</scope>
</reference>
<dbReference type="PROSITE" id="PS50935">
    <property type="entry name" value="SSB"/>
    <property type="match status" value="1"/>
</dbReference>
<dbReference type="NCBIfam" id="TIGR00621">
    <property type="entry name" value="ssb"/>
    <property type="match status" value="1"/>
</dbReference>
<sequence length="158" mass="16537">MASGVNKAILIGNLGKDPELRYVSTGNAVANFSLATTENFKDKSGQKQSRTTWHNIVIWGKLAEIANQYLKKGGQVYLEGRIDNRSYDDKSGNKRYVSEVVVDMNGKLVLLGGRGGTAGAGDSGVDAGSGEDPSLGSAGNASMPPSGSPIQSSDDLPF</sequence>
<dbReference type="GO" id="GO:0006260">
    <property type="term" value="P:DNA replication"/>
    <property type="evidence" value="ECO:0007669"/>
    <property type="project" value="InterPro"/>
</dbReference>
<evidence type="ECO:0000256" key="2">
    <source>
        <dbReference type="HAMAP-Rule" id="MF_00984"/>
    </source>
</evidence>
<name>A0A1F7FD92_UNCRA</name>
<evidence type="ECO:0000313" key="5">
    <source>
        <dbReference type="EMBL" id="OGK04649.1"/>
    </source>
</evidence>
<dbReference type="HAMAP" id="MF_00984">
    <property type="entry name" value="SSB"/>
    <property type="match status" value="1"/>
</dbReference>
<feature type="compositionally biased region" description="Polar residues" evidence="4">
    <location>
        <begin position="137"/>
        <end position="158"/>
    </location>
</feature>
<evidence type="ECO:0000256" key="4">
    <source>
        <dbReference type="SAM" id="MobiDB-lite"/>
    </source>
</evidence>